<name>A0ABQ5ADS4_9ASTR</name>
<protein>
    <submittedName>
        <fullName evidence="1">Uncharacterized protein</fullName>
    </submittedName>
</protein>
<comment type="caution">
    <text evidence="1">The sequence shown here is derived from an EMBL/GenBank/DDBJ whole genome shotgun (WGS) entry which is preliminary data.</text>
</comment>
<reference evidence="1" key="1">
    <citation type="journal article" date="2022" name="Int. J. Mol. Sci.">
        <title>Draft Genome of Tanacetum Coccineum: Genomic Comparison of Closely Related Tanacetum-Family Plants.</title>
        <authorList>
            <person name="Yamashiro T."/>
            <person name="Shiraishi A."/>
            <person name="Nakayama K."/>
            <person name="Satake H."/>
        </authorList>
    </citation>
    <scope>NUCLEOTIDE SEQUENCE</scope>
</reference>
<evidence type="ECO:0000313" key="2">
    <source>
        <dbReference type="Proteomes" id="UP001151760"/>
    </source>
</evidence>
<dbReference type="Proteomes" id="UP001151760">
    <property type="component" value="Unassembled WGS sequence"/>
</dbReference>
<accession>A0ABQ5ADS4</accession>
<proteinExistence type="predicted"/>
<evidence type="ECO:0000313" key="1">
    <source>
        <dbReference type="EMBL" id="GJS99866.1"/>
    </source>
</evidence>
<reference evidence="1" key="2">
    <citation type="submission" date="2022-01" db="EMBL/GenBank/DDBJ databases">
        <authorList>
            <person name="Yamashiro T."/>
            <person name="Shiraishi A."/>
            <person name="Satake H."/>
            <person name="Nakayama K."/>
        </authorList>
    </citation>
    <scope>NUCLEOTIDE SEQUENCE</scope>
</reference>
<gene>
    <name evidence="1" type="ORF">Tco_0821036</name>
</gene>
<dbReference type="EMBL" id="BQNB010012151">
    <property type="protein sequence ID" value="GJS99866.1"/>
    <property type="molecule type" value="Genomic_DNA"/>
</dbReference>
<sequence length="83" mass="9665">MVTTIANRIRVFLILASSPTTVSEVKREMLRLYLKICAKDKNFSSIWTYTTMMLLRVRNHHGGNVYIQELVDFDVTVSTSRRK</sequence>
<keyword evidence="2" id="KW-1185">Reference proteome</keyword>
<organism evidence="1 2">
    <name type="scientific">Tanacetum coccineum</name>
    <dbReference type="NCBI Taxonomy" id="301880"/>
    <lineage>
        <taxon>Eukaryota</taxon>
        <taxon>Viridiplantae</taxon>
        <taxon>Streptophyta</taxon>
        <taxon>Embryophyta</taxon>
        <taxon>Tracheophyta</taxon>
        <taxon>Spermatophyta</taxon>
        <taxon>Magnoliopsida</taxon>
        <taxon>eudicotyledons</taxon>
        <taxon>Gunneridae</taxon>
        <taxon>Pentapetalae</taxon>
        <taxon>asterids</taxon>
        <taxon>campanulids</taxon>
        <taxon>Asterales</taxon>
        <taxon>Asteraceae</taxon>
        <taxon>Asteroideae</taxon>
        <taxon>Anthemideae</taxon>
        <taxon>Anthemidinae</taxon>
        <taxon>Tanacetum</taxon>
    </lineage>
</organism>